<dbReference type="Gene3D" id="3.10.20.30">
    <property type="match status" value="1"/>
</dbReference>
<dbReference type="SUPFAM" id="SSF54292">
    <property type="entry name" value="2Fe-2S ferredoxin-like"/>
    <property type="match status" value="1"/>
</dbReference>
<dbReference type="InterPro" id="IPR001041">
    <property type="entry name" value="2Fe-2S_ferredoxin-type"/>
</dbReference>
<gene>
    <name evidence="2" type="ORF">METZ01_LOCUS157821</name>
</gene>
<dbReference type="EMBL" id="UINC01026821">
    <property type="protein sequence ID" value="SVB04967.1"/>
    <property type="molecule type" value="Genomic_DNA"/>
</dbReference>
<dbReference type="InterPro" id="IPR052911">
    <property type="entry name" value="Corrinoid_activation_enz"/>
</dbReference>
<dbReference type="Pfam" id="PF17651">
    <property type="entry name" value="Raco_middle"/>
    <property type="match status" value="1"/>
</dbReference>
<dbReference type="GO" id="GO:0051536">
    <property type="term" value="F:iron-sulfur cluster binding"/>
    <property type="evidence" value="ECO:0007669"/>
    <property type="project" value="InterPro"/>
</dbReference>
<evidence type="ECO:0000313" key="2">
    <source>
        <dbReference type="EMBL" id="SVB04967.1"/>
    </source>
</evidence>
<name>A0A382AVF8_9ZZZZ</name>
<feature type="non-terminal residue" evidence="2">
    <location>
        <position position="224"/>
    </location>
</feature>
<feature type="non-terminal residue" evidence="2">
    <location>
        <position position="1"/>
    </location>
</feature>
<accession>A0A382AVF8</accession>
<feature type="domain" description="2Fe-2S ferredoxin-type" evidence="1">
    <location>
        <begin position="5"/>
        <end position="94"/>
    </location>
</feature>
<dbReference type="InterPro" id="IPR036010">
    <property type="entry name" value="2Fe-2S_ferredoxin-like_sf"/>
</dbReference>
<dbReference type="InterPro" id="IPR042259">
    <property type="entry name" value="Raco-like_middle_sf"/>
</dbReference>
<organism evidence="2">
    <name type="scientific">marine metagenome</name>
    <dbReference type="NCBI Taxonomy" id="408172"/>
    <lineage>
        <taxon>unclassified sequences</taxon>
        <taxon>metagenomes</taxon>
        <taxon>ecological metagenomes</taxon>
    </lineage>
</organism>
<sequence>VTKKVRITLLPLNQSFEVKKESALHDVLFNYGVEFPCGGHARCRGCRIRIKEGDLPITDPQKHILNDTEIENGWRLACQGSVLDDITIELDQWKSDVLSDDSDFQFIPLDGLGVAIDLGTTTLAAQLVNRETGEVLAVETAINPQAKFGGDIMTRIDAASRLKKHEEMQQLIRSKLMDMITDLLKSSNEEMMKLKRVIIVGNAVMHNIFCGIDVTPMGYHPFEP</sequence>
<dbReference type="InterPro" id="IPR041414">
    <property type="entry name" value="Raco-like_middle"/>
</dbReference>
<evidence type="ECO:0000259" key="1">
    <source>
        <dbReference type="PROSITE" id="PS51085"/>
    </source>
</evidence>
<dbReference type="PROSITE" id="PS51085">
    <property type="entry name" value="2FE2S_FER_2"/>
    <property type="match status" value="1"/>
</dbReference>
<proteinExistence type="predicted"/>
<dbReference type="PANTHER" id="PTHR42895">
    <property type="entry name" value="IRON-SULFUR CLUSTER-BINDING PROTEIN-RELATED"/>
    <property type="match status" value="1"/>
</dbReference>
<dbReference type="Gene3D" id="3.30.420.480">
    <property type="entry name" value="Domain of unknown function (DUF4445)"/>
    <property type="match status" value="1"/>
</dbReference>
<dbReference type="Pfam" id="PF00111">
    <property type="entry name" value="Fer2"/>
    <property type="match status" value="1"/>
</dbReference>
<protein>
    <recommendedName>
        <fullName evidence="1">2Fe-2S ferredoxin-type domain-containing protein</fullName>
    </recommendedName>
</protein>
<dbReference type="AlphaFoldDB" id="A0A382AVF8"/>
<dbReference type="PANTHER" id="PTHR42895:SF2">
    <property type="entry name" value="IRON-SULFUR CLUSTER PROTEIN"/>
    <property type="match status" value="1"/>
</dbReference>
<reference evidence="2" key="1">
    <citation type="submission" date="2018-05" db="EMBL/GenBank/DDBJ databases">
        <authorList>
            <person name="Lanie J.A."/>
            <person name="Ng W.-L."/>
            <person name="Kazmierczak K.M."/>
            <person name="Andrzejewski T.M."/>
            <person name="Davidsen T.M."/>
            <person name="Wayne K.J."/>
            <person name="Tettelin H."/>
            <person name="Glass J.I."/>
            <person name="Rusch D."/>
            <person name="Podicherti R."/>
            <person name="Tsui H.-C.T."/>
            <person name="Winkler M.E."/>
        </authorList>
    </citation>
    <scope>NUCLEOTIDE SEQUENCE</scope>
</reference>
<dbReference type="InterPro" id="IPR012675">
    <property type="entry name" value="Beta-grasp_dom_sf"/>
</dbReference>